<comment type="caution">
    <text evidence="2">The sequence shown here is derived from an EMBL/GenBank/DDBJ whole genome shotgun (WGS) entry which is preliminary data.</text>
</comment>
<organism evidence="2 3">
    <name type="scientific">Candidatus Methylophosphatis roskildensis</name>
    <dbReference type="NCBI Taxonomy" id="2899263"/>
    <lineage>
        <taxon>Bacteria</taxon>
        <taxon>Pseudomonadati</taxon>
        <taxon>Pseudomonadota</taxon>
        <taxon>Betaproteobacteria</taxon>
        <taxon>Nitrosomonadales</taxon>
        <taxon>Sterolibacteriaceae</taxon>
        <taxon>Candidatus Methylophosphatis</taxon>
    </lineage>
</organism>
<feature type="region of interest" description="Disordered" evidence="1">
    <location>
        <begin position="144"/>
        <end position="179"/>
    </location>
</feature>
<feature type="compositionally biased region" description="Low complexity" evidence="1">
    <location>
        <begin position="163"/>
        <end position="179"/>
    </location>
</feature>
<evidence type="ECO:0000313" key="2">
    <source>
        <dbReference type="EMBL" id="MBK6975351.1"/>
    </source>
</evidence>
<evidence type="ECO:0000256" key="1">
    <source>
        <dbReference type="SAM" id="MobiDB-lite"/>
    </source>
</evidence>
<name>A0A9D7E7X5_9PROT</name>
<dbReference type="EMBL" id="JADJEV010000005">
    <property type="protein sequence ID" value="MBK6975351.1"/>
    <property type="molecule type" value="Genomic_DNA"/>
</dbReference>
<proteinExistence type="predicted"/>
<reference evidence="2" key="1">
    <citation type="submission" date="2020-10" db="EMBL/GenBank/DDBJ databases">
        <title>Connecting structure to function with the recovery of over 1000 high-quality activated sludge metagenome-assembled genomes encoding full-length rRNA genes using long-read sequencing.</title>
        <authorList>
            <person name="Singleton C.M."/>
            <person name="Petriglieri F."/>
            <person name="Kristensen J.M."/>
            <person name="Kirkegaard R.H."/>
            <person name="Michaelsen T.Y."/>
            <person name="Andersen M.H."/>
            <person name="Karst S.M."/>
            <person name="Dueholm M.S."/>
            <person name="Nielsen P.H."/>
            <person name="Albertsen M."/>
        </authorList>
    </citation>
    <scope>NUCLEOTIDE SEQUENCE</scope>
    <source>
        <strain evidence="2">Bjer_18-Q3-R1-45_BAT3C.347</strain>
    </source>
</reference>
<dbReference type="Proteomes" id="UP000807785">
    <property type="component" value="Unassembled WGS sequence"/>
</dbReference>
<sequence>MSRSSTYGISRVDNESSRTHGWLVTIQRRGTIYRKHFSDGVHGGKTKAFAAAKQFRDSVIDKFPPFSMREYSSIVKSSNRSGVVGVCRYCASETRDLPEDQQRWFWVASWPLPGGKRKRVKYSVKKYGEEGAFKMALRARKSAMKEVDGSFDPGAGRRKPAARRSGAPAGRPGPAQHAR</sequence>
<evidence type="ECO:0000313" key="3">
    <source>
        <dbReference type="Proteomes" id="UP000807785"/>
    </source>
</evidence>
<gene>
    <name evidence="2" type="ORF">IPH26_21205</name>
</gene>
<protein>
    <submittedName>
        <fullName evidence="2">AP2 domain-containing protein</fullName>
    </submittedName>
</protein>
<dbReference type="Gene3D" id="1.20.5.2050">
    <property type="match status" value="1"/>
</dbReference>
<dbReference type="AlphaFoldDB" id="A0A9D7E7X5"/>
<accession>A0A9D7E7X5</accession>